<dbReference type="KEGG" id="aluc:AKAW2_60327S"/>
<dbReference type="PANTHER" id="PTHR31845">
    <property type="entry name" value="FINGER DOMAIN PROTEIN, PUTATIVE-RELATED"/>
    <property type="match status" value="1"/>
</dbReference>
<dbReference type="GO" id="GO:0000976">
    <property type="term" value="F:transcription cis-regulatory region binding"/>
    <property type="evidence" value="ECO:0007669"/>
    <property type="project" value="TreeGrafter"/>
</dbReference>
<reference evidence="8" key="1">
    <citation type="submission" date="2021-01" db="EMBL/GenBank/DDBJ databases">
        <authorList>
            <consortium name="Aspergillus luchuensis mut. kawachii IFO 4304 genome sequencing consortium"/>
            <person name="Kazuki M."/>
            <person name="Futagami T."/>
        </authorList>
    </citation>
    <scope>NUCLEOTIDE SEQUENCE</scope>
    <source>
        <strain evidence="8">IFO 4308</strain>
    </source>
</reference>
<evidence type="ECO:0000313" key="9">
    <source>
        <dbReference type="Proteomes" id="UP000661280"/>
    </source>
</evidence>
<dbReference type="PROSITE" id="PS00463">
    <property type="entry name" value="ZN2_CY6_FUNGAL_1"/>
    <property type="match status" value="1"/>
</dbReference>
<dbReference type="GO" id="GO:0000981">
    <property type="term" value="F:DNA-binding transcription factor activity, RNA polymerase II-specific"/>
    <property type="evidence" value="ECO:0007669"/>
    <property type="project" value="InterPro"/>
</dbReference>
<dbReference type="Proteomes" id="UP000661280">
    <property type="component" value="Chromosome 6"/>
</dbReference>
<evidence type="ECO:0000256" key="4">
    <source>
        <dbReference type="ARBA" id="ARBA00023125"/>
    </source>
</evidence>
<dbReference type="SUPFAM" id="SSF57701">
    <property type="entry name" value="Zn2/Cys6 DNA-binding domain"/>
    <property type="match status" value="1"/>
</dbReference>
<dbReference type="CDD" id="cd00067">
    <property type="entry name" value="GAL4"/>
    <property type="match status" value="1"/>
</dbReference>
<gene>
    <name evidence="8" type="ORF">AKAW2_60327S</name>
</gene>
<dbReference type="PANTHER" id="PTHR31845:SF17">
    <property type="entry name" value="ZN(II)2CYS6 TRANSCRIPTION FACTOR (EUROFUNG)"/>
    <property type="match status" value="1"/>
</dbReference>
<keyword evidence="2" id="KW-0862">Zinc</keyword>
<dbReference type="AlphaFoldDB" id="A0A7R8A2R6"/>
<dbReference type="InterPro" id="IPR036864">
    <property type="entry name" value="Zn2-C6_fun-type_DNA-bd_sf"/>
</dbReference>
<dbReference type="SMART" id="SM00066">
    <property type="entry name" value="GAL4"/>
    <property type="match status" value="1"/>
</dbReference>
<evidence type="ECO:0000256" key="2">
    <source>
        <dbReference type="ARBA" id="ARBA00022833"/>
    </source>
</evidence>
<feature type="compositionally biased region" description="Polar residues" evidence="7">
    <location>
        <begin position="36"/>
        <end position="48"/>
    </location>
</feature>
<proteinExistence type="predicted"/>
<evidence type="ECO:0000256" key="1">
    <source>
        <dbReference type="ARBA" id="ARBA00004123"/>
    </source>
</evidence>
<dbReference type="EMBL" id="AP024430">
    <property type="protein sequence ID" value="BCS02063.1"/>
    <property type="molecule type" value="Genomic_DNA"/>
</dbReference>
<evidence type="ECO:0000313" key="8">
    <source>
        <dbReference type="EMBL" id="BCS02063.1"/>
    </source>
</evidence>
<dbReference type="GO" id="GO:0008270">
    <property type="term" value="F:zinc ion binding"/>
    <property type="evidence" value="ECO:0007669"/>
    <property type="project" value="InterPro"/>
</dbReference>
<keyword evidence="6" id="KW-0539">Nucleus</keyword>
<evidence type="ECO:0000256" key="7">
    <source>
        <dbReference type="SAM" id="MobiDB-lite"/>
    </source>
</evidence>
<keyword evidence="4" id="KW-0238">DNA-binding</keyword>
<comment type="subcellular location">
    <subcellularLocation>
        <location evidence="1">Nucleus</location>
    </subcellularLocation>
</comment>
<keyword evidence="3" id="KW-0805">Transcription regulation</keyword>
<dbReference type="InterPro" id="IPR051089">
    <property type="entry name" value="prtT"/>
</dbReference>
<feature type="region of interest" description="Disordered" evidence="7">
    <location>
        <begin position="13"/>
        <end position="75"/>
    </location>
</feature>
<dbReference type="CDD" id="cd12148">
    <property type="entry name" value="fungal_TF_MHR"/>
    <property type="match status" value="1"/>
</dbReference>
<sequence>MLAISKALQFDMVKRKRQASTAEADGHREEVAGSLTPASASSRQQQGSLEYPGRSESPARQDAERSPQQPSAIPSLVNVLPSITRKVTACVACRKNKTKCDMPENGPPCVRCRRRSLSCVLNRSLQSLVEDTKNVEHLRTDVQNLHQTIDTICQTLDLQRPRPLLISANEGIERGTIAESIGPDRECDACPTEGCEVSPPESPTAVQAPIDTFLDITKHGTPNATKIPPGVTRATGRVDLISKGIITVETAEKLLHRYFSRLDHFLYGICNENQDITHLRKESPTLLAAICTVSALHDPHDQETYEACNREFRSQVARSLFEKRDVEYLRALCITSFWLADASRILSSDGIRRAADMRLHRSFDSLLGIHPPEYSSPSNSSPIVAADRIRLWYLLFVCDQHLSILHNRDSLLRNDKDIAVSWESYLHRAEATESDVRILSQVSLLLIMGQVRDVLGSDKEMQLPSALTHQITNYSRQLDRWFTRFSALFVTNAHIGEFPRRGLELHYQFGKLYLGHQVFKGLRGNPIPLPFLSAAQMAHEATVTIFEMIRTDPQMSENLVGMPHYFHVMIAFAGHLLLEICHNHHVQLNIDLHGELHLISAVLGVFRRIECITYHPLRRMAPGLTRKLSETVTLLGLDGMSGTSHTGNILPPAVQHAEIAGGTGHSAQALGSMNNMFLLGSTEPPVDDFLFTDMGEFTFPDLVSSFMP</sequence>
<reference evidence="8" key="2">
    <citation type="submission" date="2021-02" db="EMBL/GenBank/DDBJ databases">
        <title>Aspergillus luchuensis mut. kawachii IFO 4304 genome sequence.</title>
        <authorList>
            <person name="Mori K."/>
            <person name="Kadooka C."/>
            <person name="Goto M."/>
            <person name="Futagami T."/>
        </authorList>
    </citation>
    <scope>NUCLEOTIDE SEQUENCE</scope>
    <source>
        <strain evidence="8">IFO 4308</strain>
    </source>
</reference>
<dbReference type="OrthoDB" id="1925334at2759"/>
<accession>A0A7R8A2R6</accession>
<dbReference type="InterPro" id="IPR001138">
    <property type="entry name" value="Zn2Cys6_DnaBD"/>
</dbReference>
<dbReference type="GO" id="GO:0009893">
    <property type="term" value="P:positive regulation of metabolic process"/>
    <property type="evidence" value="ECO:0007669"/>
    <property type="project" value="UniProtKB-ARBA"/>
</dbReference>
<organism evidence="8 9">
    <name type="scientific">Aspergillus kawachii</name>
    <name type="common">White koji mold</name>
    <name type="synonym">Aspergillus awamori var. kawachi</name>
    <dbReference type="NCBI Taxonomy" id="1069201"/>
    <lineage>
        <taxon>Eukaryota</taxon>
        <taxon>Fungi</taxon>
        <taxon>Dikarya</taxon>
        <taxon>Ascomycota</taxon>
        <taxon>Pezizomycotina</taxon>
        <taxon>Eurotiomycetes</taxon>
        <taxon>Eurotiomycetidae</taxon>
        <taxon>Eurotiales</taxon>
        <taxon>Aspergillaceae</taxon>
        <taxon>Aspergillus</taxon>
        <taxon>Aspergillus subgen. Circumdati</taxon>
    </lineage>
</organism>
<evidence type="ECO:0000256" key="3">
    <source>
        <dbReference type="ARBA" id="ARBA00023015"/>
    </source>
</evidence>
<dbReference type="Gene3D" id="4.10.240.10">
    <property type="entry name" value="Zn(2)-C6 fungal-type DNA-binding domain"/>
    <property type="match status" value="1"/>
</dbReference>
<evidence type="ECO:0000256" key="6">
    <source>
        <dbReference type="ARBA" id="ARBA00023242"/>
    </source>
</evidence>
<dbReference type="GeneID" id="64963384"/>
<dbReference type="GO" id="GO:0005634">
    <property type="term" value="C:nucleus"/>
    <property type="evidence" value="ECO:0007669"/>
    <property type="project" value="UniProtKB-SubCell"/>
</dbReference>
<keyword evidence="9" id="KW-1185">Reference proteome</keyword>
<evidence type="ECO:0000256" key="5">
    <source>
        <dbReference type="ARBA" id="ARBA00023163"/>
    </source>
</evidence>
<protein>
    <submittedName>
        <fullName evidence="8">Uncharacterized protein</fullName>
    </submittedName>
</protein>
<dbReference type="Pfam" id="PF00172">
    <property type="entry name" value="Zn_clus"/>
    <property type="match status" value="1"/>
</dbReference>
<name>A0A7R8A2R6_ASPKA</name>
<keyword evidence="5" id="KW-0804">Transcription</keyword>
<dbReference type="RefSeq" id="XP_041545825.1">
    <property type="nucleotide sequence ID" value="XM_041692441.1"/>
</dbReference>
<dbReference type="PROSITE" id="PS50048">
    <property type="entry name" value="ZN2_CY6_FUNGAL_2"/>
    <property type="match status" value="1"/>
</dbReference>